<comment type="caution">
    <text evidence="2">The sequence shown here is derived from an EMBL/GenBank/DDBJ whole genome shotgun (WGS) entry which is preliminary data.</text>
</comment>
<sequence>MGIKKDNSGDGGRGEALSEQIHDEDPSSDEKDSPGGVEGEAIVQKEVRGDGRELRIDVDGILLGRRGVEDED</sequence>
<feature type="compositionally biased region" description="Basic and acidic residues" evidence="1">
    <location>
        <begin position="20"/>
        <end position="33"/>
    </location>
</feature>
<feature type="region of interest" description="Disordered" evidence="1">
    <location>
        <begin position="1"/>
        <end position="50"/>
    </location>
</feature>
<accession>A0AAW2M695</accession>
<reference evidence="2" key="2">
    <citation type="journal article" date="2024" name="Plant">
        <title>Genomic evolution and insights into agronomic trait innovations of Sesamum species.</title>
        <authorList>
            <person name="Miao H."/>
            <person name="Wang L."/>
            <person name="Qu L."/>
            <person name="Liu H."/>
            <person name="Sun Y."/>
            <person name="Le M."/>
            <person name="Wang Q."/>
            <person name="Wei S."/>
            <person name="Zheng Y."/>
            <person name="Lin W."/>
            <person name="Duan Y."/>
            <person name="Cao H."/>
            <person name="Xiong S."/>
            <person name="Wang X."/>
            <person name="Wei L."/>
            <person name="Li C."/>
            <person name="Ma Q."/>
            <person name="Ju M."/>
            <person name="Zhao R."/>
            <person name="Li G."/>
            <person name="Mu C."/>
            <person name="Tian Q."/>
            <person name="Mei H."/>
            <person name="Zhang T."/>
            <person name="Gao T."/>
            <person name="Zhang H."/>
        </authorList>
    </citation>
    <scope>NUCLEOTIDE SEQUENCE</scope>
    <source>
        <strain evidence="2">G01</strain>
    </source>
</reference>
<evidence type="ECO:0000256" key="1">
    <source>
        <dbReference type="SAM" id="MobiDB-lite"/>
    </source>
</evidence>
<proteinExistence type="predicted"/>
<organism evidence="2">
    <name type="scientific">Sesamum angustifolium</name>
    <dbReference type="NCBI Taxonomy" id="2727405"/>
    <lineage>
        <taxon>Eukaryota</taxon>
        <taxon>Viridiplantae</taxon>
        <taxon>Streptophyta</taxon>
        <taxon>Embryophyta</taxon>
        <taxon>Tracheophyta</taxon>
        <taxon>Spermatophyta</taxon>
        <taxon>Magnoliopsida</taxon>
        <taxon>eudicotyledons</taxon>
        <taxon>Gunneridae</taxon>
        <taxon>Pentapetalae</taxon>
        <taxon>asterids</taxon>
        <taxon>lamiids</taxon>
        <taxon>Lamiales</taxon>
        <taxon>Pedaliaceae</taxon>
        <taxon>Sesamum</taxon>
    </lineage>
</organism>
<dbReference type="AlphaFoldDB" id="A0AAW2M695"/>
<reference evidence="2" key="1">
    <citation type="submission" date="2020-06" db="EMBL/GenBank/DDBJ databases">
        <authorList>
            <person name="Li T."/>
            <person name="Hu X."/>
            <person name="Zhang T."/>
            <person name="Song X."/>
            <person name="Zhang H."/>
            <person name="Dai N."/>
            <person name="Sheng W."/>
            <person name="Hou X."/>
            <person name="Wei L."/>
        </authorList>
    </citation>
    <scope>NUCLEOTIDE SEQUENCE</scope>
    <source>
        <strain evidence="2">G01</strain>
        <tissue evidence="2">Leaf</tissue>
    </source>
</reference>
<protein>
    <submittedName>
        <fullName evidence="2">Uncharacterized protein</fullName>
    </submittedName>
</protein>
<dbReference type="EMBL" id="JACGWK010000011">
    <property type="protein sequence ID" value="KAL0326647.1"/>
    <property type="molecule type" value="Genomic_DNA"/>
</dbReference>
<evidence type="ECO:0000313" key="2">
    <source>
        <dbReference type="EMBL" id="KAL0326647.1"/>
    </source>
</evidence>
<name>A0AAW2M695_9LAMI</name>
<gene>
    <name evidence="2" type="ORF">Sangu_1742700</name>
</gene>